<sequence length="115" mass="13337">NLIRPDNNDGYNIKLSTFKENLSEELSNFPSVFEISNRIKEASNTMKRIFHSLGIKIDQDFLLLIQQSIHSLKTNISYNILLEEMSNDFNISTQEEIEESDLLELDSNQLDDINK</sequence>
<feature type="non-terminal residue" evidence="1">
    <location>
        <position position="1"/>
    </location>
</feature>
<comment type="caution">
    <text evidence="1">The sequence shown here is derived from an EMBL/GenBank/DDBJ whole genome shotgun (WGS) entry which is preliminary data.</text>
</comment>
<dbReference type="AlphaFoldDB" id="A0A9N9P7C1"/>
<dbReference type="OrthoDB" id="2390062at2759"/>
<accession>A0A9N9P7C1</accession>
<evidence type="ECO:0000313" key="2">
    <source>
        <dbReference type="Proteomes" id="UP000789396"/>
    </source>
</evidence>
<feature type="non-terminal residue" evidence="1">
    <location>
        <position position="115"/>
    </location>
</feature>
<keyword evidence="2" id="KW-1185">Reference proteome</keyword>
<evidence type="ECO:0000313" key="1">
    <source>
        <dbReference type="EMBL" id="CAG8811270.1"/>
    </source>
</evidence>
<gene>
    <name evidence="1" type="ORF">RFULGI_LOCUS18781</name>
</gene>
<dbReference type="EMBL" id="CAJVPZ010085155">
    <property type="protein sequence ID" value="CAG8811270.1"/>
    <property type="molecule type" value="Genomic_DNA"/>
</dbReference>
<dbReference type="Proteomes" id="UP000789396">
    <property type="component" value="Unassembled WGS sequence"/>
</dbReference>
<name>A0A9N9P7C1_9GLOM</name>
<organism evidence="1 2">
    <name type="scientific">Racocetra fulgida</name>
    <dbReference type="NCBI Taxonomy" id="60492"/>
    <lineage>
        <taxon>Eukaryota</taxon>
        <taxon>Fungi</taxon>
        <taxon>Fungi incertae sedis</taxon>
        <taxon>Mucoromycota</taxon>
        <taxon>Glomeromycotina</taxon>
        <taxon>Glomeromycetes</taxon>
        <taxon>Diversisporales</taxon>
        <taxon>Gigasporaceae</taxon>
        <taxon>Racocetra</taxon>
    </lineage>
</organism>
<reference evidence="1" key="1">
    <citation type="submission" date="2021-06" db="EMBL/GenBank/DDBJ databases">
        <authorList>
            <person name="Kallberg Y."/>
            <person name="Tangrot J."/>
            <person name="Rosling A."/>
        </authorList>
    </citation>
    <scope>NUCLEOTIDE SEQUENCE</scope>
    <source>
        <strain evidence="1">IN212</strain>
    </source>
</reference>
<proteinExistence type="predicted"/>
<protein>
    <submittedName>
        <fullName evidence="1">11928_t:CDS:1</fullName>
    </submittedName>
</protein>